<evidence type="ECO:0000313" key="1">
    <source>
        <dbReference type="EMBL" id="SVC09543.1"/>
    </source>
</evidence>
<proteinExistence type="predicted"/>
<reference evidence="1" key="1">
    <citation type="submission" date="2018-05" db="EMBL/GenBank/DDBJ databases">
        <authorList>
            <person name="Lanie J.A."/>
            <person name="Ng W.-L."/>
            <person name="Kazmierczak K.M."/>
            <person name="Andrzejewski T.M."/>
            <person name="Davidsen T.M."/>
            <person name="Wayne K.J."/>
            <person name="Tettelin H."/>
            <person name="Glass J.I."/>
            <person name="Rusch D."/>
            <person name="Podicherti R."/>
            <person name="Tsui H.-C.T."/>
            <person name="Winkler M.E."/>
        </authorList>
    </citation>
    <scope>NUCLEOTIDE SEQUENCE</scope>
</reference>
<name>A0A382JEK9_9ZZZZ</name>
<dbReference type="AlphaFoldDB" id="A0A382JEK9"/>
<accession>A0A382JEK9</accession>
<organism evidence="1">
    <name type="scientific">marine metagenome</name>
    <dbReference type="NCBI Taxonomy" id="408172"/>
    <lineage>
        <taxon>unclassified sequences</taxon>
        <taxon>metagenomes</taxon>
        <taxon>ecological metagenomes</taxon>
    </lineage>
</organism>
<gene>
    <name evidence="1" type="ORF">METZ01_LOCUS262397</name>
</gene>
<sequence>MQESTYKSGLAVQTTGAASQFLQMIKTNISENYY</sequence>
<dbReference type="EMBL" id="UINC01073280">
    <property type="protein sequence ID" value="SVC09543.1"/>
    <property type="molecule type" value="Genomic_DNA"/>
</dbReference>
<protein>
    <submittedName>
        <fullName evidence="1">Uncharacterized protein</fullName>
    </submittedName>
</protein>